<dbReference type="PATRIC" id="fig|82380.11.peg.1966"/>
<proteinExistence type="predicted"/>
<accession>A0A0F0LCN3</accession>
<name>A0A0F0LCN3_9MICO</name>
<dbReference type="Proteomes" id="UP000033640">
    <property type="component" value="Unassembled WGS sequence"/>
</dbReference>
<organism evidence="1 2">
    <name type="scientific">Microbacterium oxydans</name>
    <dbReference type="NCBI Taxonomy" id="82380"/>
    <lineage>
        <taxon>Bacteria</taxon>
        <taxon>Bacillati</taxon>
        <taxon>Actinomycetota</taxon>
        <taxon>Actinomycetes</taxon>
        <taxon>Micrococcales</taxon>
        <taxon>Microbacteriaceae</taxon>
        <taxon>Microbacterium</taxon>
    </lineage>
</organism>
<evidence type="ECO:0008006" key="3">
    <source>
        <dbReference type="Google" id="ProtNLM"/>
    </source>
</evidence>
<dbReference type="OrthoDB" id="477186at2"/>
<protein>
    <recommendedName>
        <fullName evidence="3">Polysaccharide pyruvyl transferase domain-containing protein</fullName>
    </recommendedName>
</protein>
<dbReference type="RefSeq" id="WP_052679044.1">
    <property type="nucleotide sequence ID" value="NZ_JYIW01000024.1"/>
</dbReference>
<evidence type="ECO:0000313" key="2">
    <source>
        <dbReference type="Proteomes" id="UP000033640"/>
    </source>
</evidence>
<sequence>MSAGTSSQTPTFLWLTGHVRNVGDSMLRRPLADLYRSVGPIRVWSGAPASGYAAGLRIAAEESSPTFRNWAWEFTIAAMRGRPTFVFNAGEFGVTKAYFFGLLALAPALILARAKGSRIVWAGAGVKNRRKYFMWPFDALARAAGDLRWRDVTSTSLMGRGRTMPDWGFGIGPGGQSAPALDVAEPTSRHKIALSLRGDRTEPSEEWLDAVDRLAHRLDREIVCVVQVQDDDALMRRVADRLGAELVGWGDGDHWAQEQRVREAYSQSVLALSDRLHGLVIAATEGAIPLGWCEATTVKVTNHFEVIGADHVGPGGSPVVDLIDALDEARIVELSVESTARIIDARARVDAVREELAAAELR</sequence>
<dbReference type="EMBL" id="JYIW01000024">
    <property type="protein sequence ID" value="KJL29301.1"/>
    <property type="molecule type" value="Genomic_DNA"/>
</dbReference>
<evidence type="ECO:0000313" key="1">
    <source>
        <dbReference type="EMBL" id="KJL29301.1"/>
    </source>
</evidence>
<comment type="caution">
    <text evidence="1">The sequence shown here is derived from an EMBL/GenBank/DDBJ whole genome shotgun (WGS) entry which is preliminary data.</text>
</comment>
<dbReference type="AlphaFoldDB" id="A0A0F0LCN3"/>
<gene>
    <name evidence="1" type="ORF">RS83_01930</name>
</gene>
<reference evidence="1 2" key="1">
    <citation type="submission" date="2015-02" db="EMBL/GenBank/DDBJ databases">
        <title>Draft genome sequences of ten Microbacterium spp. with emphasis on heavy metal contaminated environments.</title>
        <authorList>
            <person name="Corretto E."/>
        </authorList>
    </citation>
    <scope>NUCLEOTIDE SEQUENCE [LARGE SCALE GENOMIC DNA]</scope>
    <source>
        <strain evidence="1 2">BEL4b</strain>
    </source>
</reference>